<dbReference type="Proteomes" id="UP000800303">
    <property type="component" value="Unassembled WGS sequence"/>
</dbReference>
<accession>A0ABX0F2B2</accession>
<dbReference type="Gene3D" id="3.90.1200.10">
    <property type="match status" value="1"/>
</dbReference>
<dbReference type="Gene3D" id="3.30.200.20">
    <property type="entry name" value="Phosphorylase Kinase, domain 1"/>
    <property type="match status" value="1"/>
</dbReference>
<dbReference type="SUPFAM" id="SSF56112">
    <property type="entry name" value="Protein kinase-like (PK-like)"/>
    <property type="match status" value="1"/>
</dbReference>
<reference evidence="2 3" key="1">
    <citation type="submission" date="2020-01" db="EMBL/GenBank/DDBJ databases">
        <title>Polyphasic characterisation and genomic insights into a novel alkali tolerant bacterium VR-M41.</title>
        <authorList>
            <person name="Vemuluri V.R."/>
        </authorList>
    </citation>
    <scope>NUCLEOTIDE SEQUENCE [LARGE SCALE GENOMIC DNA]</scope>
    <source>
        <strain evidence="2 3">VR-M41</strain>
    </source>
</reference>
<name>A0ABX0F2B2_9BACL</name>
<dbReference type="PANTHER" id="PTHR21310:SF42">
    <property type="entry name" value="BIFUNCTIONAL AAC_APH"/>
    <property type="match status" value="1"/>
</dbReference>
<dbReference type="InterPro" id="IPR011009">
    <property type="entry name" value="Kinase-like_dom_sf"/>
</dbReference>
<keyword evidence="3" id="KW-1185">Reference proteome</keyword>
<organism evidence="2 3">
    <name type="scientific">Saccharibacillus alkalitolerans</name>
    <dbReference type="NCBI Taxonomy" id="2705290"/>
    <lineage>
        <taxon>Bacteria</taxon>
        <taxon>Bacillati</taxon>
        <taxon>Bacillota</taxon>
        <taxon>Bacilli</taxon>
        <taxon>Bacillales</taxon>
        <taxon>Paenibacillaceae</taxon>
        <taxon>Saccharibacillus</taxon>
    </lineage>
</organism>
<evidence type="ECO:0000259" key="1">
    <source>
        <dbReference type="Pfam" id="PF01636"/>
    </source>
</evidence>
<proteinExistence type="predicted"/>
<dbReference type="InterPro" id="IPR051678">
    <property type="entry name" value="AGP_Transferase"/>
</dbReference>
<comment type="caution">
    <text evidence="2">The sequence shown here is derived from an EMBL/GenBank/DDBJ whole genome shotgun (WGS) entry which is preliminary data.</text>
</comment>
<evidence type="ECO:0000313" key="3">
    <source>
        <dbReference type="Proteomes" id="UP000800303"/>
    </source>
</evidence>
<dbReference type="PANTHER" id="PTHR21310">
    <property type="entry name" value="AMINOGLYCOSIDE PHOSPHOTRANSFERASE-RELATED-RELATED"/>
    <property type="match status" value="1"/>
</dbReference>
<sequence length="283" mass="31265">MPIIDVQTEHAAQHYIVFTVNHHYVFRFARDEKGTEELRRETERLLPAVSRAVKLAVPVPRWHSFGHPEPGFAFAGYERIDGEPLWPGTLEALEGAVEDRAAAAVAGFLRDLHAAEIPPGFSGEPPRLPERDDVLRLSPRRLYARVRESVFPRMGADLRRRAESDFETLIDKTETAERSLVHGAFGPAHLLWDSQAREVSGVIGFGSSRADDPAVDLAGLLAAYGPSFFAKCLNRYGANGPLEERARLYAKLLPLREALYGSDEGDEEGTAYGLEAYAGEGGR</sequence>
<evidence type="ECO:0000313" key="2">
    <source>
        <dbReference type="EMBL" id="NGZ74560.1"/>
    </source>
</evidence>
<feature type="domain" description="Aminoglycoside phosphotransferase" evidence="1">
    <location>
        <begin position="17"/>
        <end position="248"/>
    </location>
</feature>
<gene>
    <name evidence="2" type="ORF">GYN08_04460</name>
</gene>
<dbReference type="InterPro" id="IPR002575">
    <property type="entry name" value="Aminoglycoside_PTrfase"/>
</dbReference>
<dbReference type="EMBL" id="JAAFGS010000001">
    <property type="protein sequence ID" value="NGZ74560.1"/>
    <property type="molecule type" value="Genomic_DNA"/>
</dbReference>
<dbReference type="Pfam" id="PF01636">
    <property type="entry name" value="APH"/>
    <property type="match status" value="1"/>
</dbReference>
<dbReference type="RefSeq" id="WP_166272821.1">
    <property type="nucleotide sequence ID" value="NZ_JAAFGS010000001.1"/>
</dbReference>
<protein>
    <submittedName>
        <fullName evidence="2">Aminoglycoside phosphotransferase family protein</fullName>
    </submittedName>
</protein>